<feature type="compositionally biased region" description="Acidic residues" evidence="1">
    <location>
        <begin position="494"/>
        <end position="509"/>
    </location>
</feature>
<evidence type="ECO:0000256" key="1">
    <source>
        <dbReference type="SAM" id="MobiDB-lite"/>
    </source>
</evidence>
<evidence type="ECO:0000313" key="4">
    <source>
        <dbReference type="Proteomes" id="UP000438429"/>
    </source>
</evidence>
<feature type="region of interest" description="Disordered" evidence="1">
    <location>
        <begin position="494"/>
        <end position="516"/>
    </location>
</feature>
<protein>
    <recommendedName>
        <fullName evidence="2">STIL N-terminal domain-containing protein</fullName>
    </recommendedName>
</protein>
<accession>A0A6A4TEC5</accession>
<dbReference type="Pfam" id="PF15253">
    <property type="entry name" value="STIL_N"/>
    <property type="match status" value="2"/>
</dbReference>
<dbReference type="GO" id="GO:0007052">
    <property type="term" value="P:mitotic spindle organization"/>
    <property type="evidence" value="ECO:0007669"/>
    <property type="project" value="TreeGrafter"/>
</dbReference>
<proteinExistence type="predicted"/>
<comment type="caution">
    <text evidence="3">The sequence shown here is derived from an EMBL/GenBank/DDBJ whole genome shotgun (WGS) entry which is preliminary data.</text>
</comment>
<feature type="compositionally biased region" description="Basic and acidic residues" evidence="1">
    <location>
        <begin position="350"/>
        <end position="369"/>
    </location>
</feature>
<dbReference type="AlphaFoldDB" id="A0A6A4TEC5"/>
<feature type="region of interest" description="Disordered" evidence="1">
    <location>
        <begin position="548"/>
        <end position="575"/>
    </location>
</feature>
<sequence>MSCPVKLQDLPTTLFEQVFTPENVRGRRSTNSLTPLSFPKSRSALWDGSAAGDKFRLQLCSHRKPHVVLLEKALRLAQRHVRHSNKPRLECFFLGSVSVDADEEGVTVTLDRFDPGRDQAVSSGGRVPSALLPGDVLVPCLFSTQREATPDAVVQSEAELHHCFKQSDVAAISLSWSLVCPSVSVDVQPVRAVPIIPTALLRSLTSVGRPQHHHTAGRQRGFVTMDQTRKLLLLLESDPKASNLPLVGLVLSESGCFLLVLFAATHRAPQFYQCRGPGPRPGPGLQLDCELLTAFQSVTLYQPRPSGPRPLCHRPGLWGRGRGPFSTTVSESSRPRSAGPDAAGGSGEDSGQHSDAQEDDEHRCGDRRKQQSPGDAVVSATLRQLQQLGVDMDQEDLTESERNRVRTVESTRLSVSNPTVSSLFPGGSSVDLSLEANAIALRYLSDSQLSRLAVGGHTPRRGPASSSSSTDFLLSPSNMSLATRKYMRRYGLIEEEDSEDEDEQEEDVGVQEASTTRQVLTDAPVVNLLPQSQLIRDLQPKMQLLARNTKPNAGGKENCSSRRPSLVRASSHQTEGSVGNILDLSRLRELPKLF</sequence>
<name>A0A6A4TEC5_SCOMX</name>
<dbReference type="GO" id="GO:0031023">
    <property type="term" value="P:microtubule organizing center organization"/>
    <property type="evidence" value="ECO:0007669"/>
    <property type="project" value="TreeGrafter"/>
</dbReference>
<dbReference type="InterPro" id="IPR057731">
    <property type="entry name" value="STIL_N"/>
</dbReference>
<dbReference type="Proteomes" id="UP000438429">
    <property type="component" value="Unassembled WGS sequence"/>
</dbReference>
<dbReference type="GO" id="GO:0071539">
    <property type="term" value="P:protein localization to centrosome"/>
    <property type="evidence" value="ECO:0007669"/>
    <property type="project" value="TreeGrafter"/>
</dbReference>
<dbReference type="GO" id="GO:0007224">
    <property type="term" value="P:smoothened signaling pathway"/>
    <property type="evidence" value="ECO:0007669"/>
    <property type="project" value="TreeGrafter"/>
</dbReference>
<reference evidence="3 4" key="1">
    <citation type="submission" date="2019-06" db="EMBL/GenBank/DDBJ databases">
        <title>Draft genomes of female and male turbot (Scophthalmus maximus).</title>
        <authorList>
            <person name="Xu H."/>
            <person name="Xu X.-W."/>
            <person name="Shao C."/>
            <person name="Chen S."/>
        </authorList>
    </citation>
    <scope>NUCLEOTIDE SEQUENCE [LARGE SCALE GENOMIC DNA]</scope>
    <source>
        <strain evidence="3">Ysfricsl-2016a</strain>
        <tissue evidence="3">Blood</tissue>
    </source>
</reference>
<gene>
    <name evidence="3" type="ORF">F2P81_005096</name>
</gene>
<dbReference type="PANTHER" id="PTHR15128:SF0">
    <property type="entry name" value="SCL-INTERRUPTING LOCUS PROTEIN"/>
    <property type="match status" value="1"/>
</dbReference>
<dbReference type="GO" id="GO:0005815">
    <property type="term" value="C:microtubule organizing center"/>
    <property type="evidence" value="ECO:0007669"/>
    <property type="project" value="TreeGrafter"/>
</dbReference>
<feature type="region of interest" description="Disordered" evidence="1">
    <location>
        <begin position="454"/>
        <end position="475"/>
    </location>
</feature>
<evidence type="ECO:0000313" key="3">
    <source>
        <dbReference type="EMBL" id="KAF0041564.1"/>
    </source>
</evidence>
<feature type="domain" description="STIL N-terminal" evidence="2">
    <location>
        <begin position="45"/>
        <end position="166"/>
    </location>
</feature>
<dbReference type="InterPro" id="IPR026123">
    <property type="entry name" value="STIL"/>
</dbReference>
<feature type="domain" description="STIL N-terminal" evidence="2">
    <location>
        <begin position="250"/>
        <end position="310"/>
    </location>
</feature>
<dbReference type="PANTHER" id="PTHR15128">
    <property type="entry name" value="TAL1 SCL INTERRUPTING LOCUS"/>
    <property type="match status" value="1"/>
</dbReference>
<evidence type="ECO:0000259" key="2">
    <source>
        <dbReference type="Pfam" id="PF15253"/>
    </source>
</evidence>
<organism evidence="3 4">
    <name type="scientific">Scophthalmus maximus</name>
    <name type="common">Turbot</name>
    <name type="synonym">Psetta maxima</name>
    <dbReference type="NCBI Taxonomy" id="52904"/>
    <lineage>
        <taxon>Eukaryota</taxon>
        <taxon>Metazoa</taxon>
        <taxon>Chordata</taxon>
        <taxon>Craniata</taxon>
        <taxon>Vertebrata</taxon>
        <taxon>Euteleostomi</taxon>
        <taxon>Actinopterygii</taxon>
        <taxon>Neopterygii</taxon>
        <taxon>Teleostei</taxon>
        <taxon>Neoteleostei</taxon>
        <taxon>Acanthomorphata</taxon>
        <taxon>Carangaria</taxon>
        <taxon>Pleuronectiformes</taxon>
        <taxon>Pleuronectoidei</taxon>
        <taxon>Scophthalmidae</taxon>
        <taxon>Scophthalmus</taxon>
    </lineage>
</organism>
<dbReference type="EMBL" id="VEVO01000005">
    <property type="protein sequence ID" value="KAF0041564.1"/>
    <property type="molecule type" value="Genomic_DNA"/>
</dbReference>
<feature type="region of interest" description="Disordered" evidence="1">
    <location>
        <begin position="301"/>
        <end position="376"/>
    </location>
</feature>